<keyword evidence="2" id="KW-1185">Reference proteome</keyword>
<comment type="caution">
    <text evidence="1">The sequence shown here is derived from an EMBL/GenBank/DDBJ whole genome shotgun (WGS) entry which is preliminary data.</text>
</comment>
<evidence type="ECO:0000313" key="1">
    <source>
        <dbReference type="EMBL" id="KAJ7650121.1"/>
    </source>
</evidence>
<dbReference type="InterPro" id="IPR027417">
    <property type="entry name" value="P-loop_NTPase"/>
</dbReference>
<dbReference type="PANTHER" id="PTHR43788:SF8">
    <property type="entry name" value="DNA-BINDING PROTEIN SMUBP-2"/>
    <property type="match status" value="1"/>
</dbReference>
<sequence length="591" mass="65657">MSDSHFSVVQNLYRAPHPSISVETHPRATLTRSVLAEFVRQAQDYGVIGVAPAYGTKCALSVLALSSERRVLLIPFGRRADFRLSSLTQDSSGDLLEDIVFCADSCTKVAFHMDVLAASLYRDHKLRIRGGHDRHSLQAIMNCMGGEVSLHKPNVISLFSGEERQDEVSLRSLALRAWVAWRAATLGPMAQCLLQEPHIDTDDITEARLSALSKLVRDASRLSALKPTSVENEVADEYSYDGDQLHVLSTRFKNRLRMGPQAIEIQATDRGRQVTVSGQATHVDGRAAQIKVGTSFTGPIKITTIGKERATSAEGQREDIILKALQGRSAVPYQPFFQAIWLPEETPSWPRGPLFTGPMSFPSSLSFQLNASQKLAVDTILSDEPTAMIHGPPGTGKTTVIAAAVLRICADWDRTVWLVAQSNVAVKNIAEKLASVGFFDFKILVSQEFHYDWHEHLYEKIKANLIRSDEFSQEVVETERQLLNSRVILCTLSMLSTFRIATITRIVPVETLIVDEASQVEIGSFIPVISRFSKPLKKIVFIGDDKQLAPYGQEDIEDLQSVFEMKHLRKGSIFLDTQYRSVDHLPASNIC</sequence>
<name>A0AAD7CJA6_9AGAR</name>
<dbReference type="PANTHER" id="PTHR43788">
    <property type="entry name" value="DNA2/NAM7 HELICASE FAMILY MEMBER"/>
    <property type="match status" value="1"/>
</dbReference>
<dbReference type="InterPro" id="IPR050534">
    <property type="entry name" value="Coronavir_polyprotein_1ab"/>
</dbReference>
<dbReference type="Pfam" id="PF13604">
    <property type="entry name" value="AAA_30"/>
    <property type="match status" value="1"/>
</dbReference>
<evidence type="ECO:0000313" key="2">
    <source>
        <dbReference type="Proteomes" id="UP001221142"/>
    </source>
</evidence>
<protein>
    <submittedName>
        <fullName evidence="1">P-loop containing nucleoside triphosphate hydrolase protein</fullName>
    </submittedName>
</protein>
<dbReference type="GO" id="GO:0043139">
    <property type="term" value="F:5'-3' DNA helicase activity"/>
    <property type="evidence" value="ECO:0007669"/>
    <property type="project" value="TreeGrafter"/>
</dbReference>
<organism evidence="1 2">
    <name type="scientific">Roridomyces roridus</name>
    <dbReference type="NCBI Taxonomy" id="1738132"/>
    <lineage>
        <taxon>Eukaryota</taxon>
        <taxon>Fungi</taxon>
        <taxon>Dikarya</taxon>
        <taxon>Basidiomycota</taxon>
        <taxon>Agaricomycotina</taxon>
        <taxon>Agaricomycetes</taxon>
        <taxon>Agaricomycetidae</taxon>
        <taxon>Agaricales</taxon>
        <taxon>Marasmiineae</taxon>
        <taxon>Mycenaceae</taxon>
        <taxon>Roridomyces</taxon>
    </lineage>
</organism>
<dbReference type="GO" id="GO:0016787">
    <property type="term" value="F:hydrolase activity"/>
    <property type="evidence" value="ECO:0007669"/>
    <property type="project" value="UniProtKB-KW"/>
</dbReference>
<proteinExistence type="predicted"/>
<keyword evidence="1" id="KW-0378">Hydrolase</keyword>
<dbReference type="AlphaFoldDB" id="A0AAD7CJA6"/>
<dbReference type="CDD" id="cd17934">
    <property type="entry name" value="DEXXQc_Upf1-like"/>
    <property type="match status" value="1"/>
</dbReference>
<gene>
    <name evidence="1" type="ORF">FB45DRAFT_887034</name>
</gene>
<dbReference type="Gene3D" id="3.40.50.300">
    <property type="entry name" value="P-loop containing nucleotide triphosphate hydrolases"/>
    <property type="match status" value="1"/>
</dbReference>
<dbReference type="EMBL" id="JARKIF010000001">
    <property type="protein sequence ID" value="KAJ7650121.1"/>
    <property type="molecule type" value="Genomic_DNA"/>
</dbReference>
<dbReference type="SUPFAM" id="SSF52540">
    <property type="entry name" value="P-loop containing nucleoside triphosphate hydrolases"/>
    <property type="match status" value="1"/>
</dbReference>
<reference evidence="1" key="1">
    <citation type="submission" date="2023-03" db="EMBL/GenBank/DDBJ databases">
        <title>Massive genome expansion in bonnet fungi (Mycena s.s.) driven by repeated elements and novel gene families across ecological guilds.</title>
        <authorList>
            <consortium name="Lawrence Berkeley National Laboratory"/>
            <person name="Harder C.B."/>
            <person name="Miyauchi S."/>
            <person name="Viragh M."/>
            <person name="Kuo A."/>
            <person name="Thoen E."/>
            <person name="Andreopoulos B."/>
            <person name="Lu D."/>
            <person name="Skrede I."/>
            <person name="Drula E."/>
            <person name="Henrissat B."/>
            <person name="Morin E."/>
            <person name="Kohler A."/>
            <person name="Barry K."/>
            <person name="LaButti K."/>
            <person name="Morin E."/>
            <person name="Salamov A."/>
            <person name="Lipzen A."/>
            <person name="Mereny Z."/>
            <person name="Hegedus B."/>
            <person name="Baldrian P."/>
            <person name="Stursova M."/>
            <person name="Weitz H."/>
            <person name="Taylor A."/>
            <person name="Grigoriev I.V."/>
            <person name="Nagy L.G."/>
            <person name="Martin F."/>
            <person name="Kauserud H."/>
        </authorList>
    </citation>
    <scope>NUCLEOTIDE SEQUENCE</scope>
    <source>
        <strain evidence="1">9284</strain>
    </source>
</reference>
<dbReference type="Proteomes" id="UP001221142">
    <property type="component" value="Unassembled WGS sequence"/>
</dbReference>
<accession>A0AAD7CJA6</accession>